<reference evidence="3" key="1">
    <citation type="submission" date="2021-02" db="EMBL/GenBank/DDBJ databases">
        <authorList>
            <person name="Nowell W R."/>
        </authorList>
    </citation>
    <scope>NUCLEOTIDE SEQUENCE</scope>
</reference>
<dbReference type="Proteomes" id="UP000663829">
    <property type="component" value="Unassembled WGS sequence"/>
</dbReference>
<dbReference type="OrthoDB" id="10006270at2759"/>
<proteinExistence type="predicted"/>
<dbReference type="AlphaFoldDB" id="A0A814PPG0"/>
<sequence length="112" mass="12698">MKNAFHRLDNDRTVGIFMYIGMLLTKQAKYNQAVSYYMKAVGIKEKILPVGHATLIDCLTNTGIAYRDKGNFTVAFDYFEKVKKNAEPANGRSPNYIQIARLTDNMGISLNR</sequence>
<evidence type="ECO:0000313" key="3">
    <source>
        <dbReference type="EMBL" id="CAF1108775.1"/>
    </source>
</evidence>
<evidence type="ECO:0000256" key="1">
    <source>
        <dbReference type="PROSITE-ProRule" id="PRU00339"/>
    </source>
</evidence>
<name>A0A814PPG0_9BILA</name>
<evidence type="ECO:0000313" key="6">
    <source>
        <dbReference type="Proteomes" id="UP000663829"/>
    </source>
</evidence>
<dbReference type="EMBL" id="CAJOBC010005706">
    <property type="protein sequence ID" value="CAF3873258.1"/>
    <property type="molecule type" value="Genomic_DNA"/>
</dbReference>
<organism evidence="3 6">
    <name type="scientific">Didymodactylos carnosus</name>
    <dbReference type="NCBI Taxonomy" id="1234261"/>
    <lineage>
        <taxon>Eukaryota</taxon>
        <taxon>Metazoa</taxon>
        <taxon>Spiralia</taxon>
        <taxon>Gnathifera</taxon>
        <taxon>Rotifera</taxon>
        <taxon>Eurotatoria</taxon>
        <taxon>Bdelloidea</taxon>
        <taxon>Philodinida</taxon>
        <taxon>Philodinidae</taxon>
        <taxon>Didymodactylos</taxon>
    </lineage>
</organism>
<dbReference type="Proteomes" id="UP000677228">
    <property type="component" value="Unassembled WGS sequence"/>
</dbReference>
<keyword evidence="1" id="KW-0802">TPR repeat</keyword>
<protein>
    <recommendedName>
        <fullName evidence="7">Tetratricopeptide repeat protein</fullName>
    </recommendedName>
</protein>
<accession>A0A814PPG0</accession>
<feature type="repeat" description="TPR" evidence="1">
    <location>
        <begin position="14"/>
        <end position="47"/>
    </location>
</feature>
<evidence type="ECO:0008006" key="7">
    <source>
        <dbReference type="Google" id="ProtNLM"/>
    </source>
</evidence>
<dbReference type="Proteomes" id="UP000681722">
    <property type="component" value="Unassembled WGS sequence"/>
</dbReference>
<keyword evidence="6" id="KW-1185">Reference proteome</keyword>
<dbReference type="InterPro" id="IPR019734">
    <property type="entry name" value="TPR_rpt"/>
</dbReference>
<evidence type="ECO:0000313" key="2">
    <source>
        <dbReference type="EMBL" id="CAF0800019.1"/>
    </source>
</evidence>
<dbReference type="Gene3D" id="1.25.40.10">
    <property type="entry name" value="Tetratricopeptide repeat domain"/>
    <property type="match status" value="1"/>
</dbReference>
<dbReference type="EMBL" id="CAJNOK010001222">
    <property type="protein sequence ID" value="CAF0800019.1"/>
    <property type="molecule type" value="Genomic_DNA"/>
</dbReference>
<gene>
    <name evidence="3" type="ORF">GPM918_LOCUS19125</name>
    <name evidence="2" type="ORF">OVA965_LOCUS4595</name>
    <name evidence="5" type="ORF">SRO942_LOCUS19121</name>
    <name evidence="4" type="ORF">TMI583_LOCUS4593</name>
</gene>
<evidence type="ECO:0000313" key="5">
    <source>
        <dbReference type="EMBL" id="CAF3873258.1"/>
    </source>
</evidence>
<dbReference type="InterPro" id="IPR011990">
    <property type="entry name" value="TPR-like_helical_dom_sf"/>
</dbReference>
<dbReference type="EMBL" id="CAJOBA010001222">
    <property type="protein sequence ID" value="CAF3583298.1"/>
    <property type="molecule type" value="Genomic_DNA"/>
</dbReference>
<comment type="caution">
    <text evidence="3">The sequence shown here is derived from an EMBL/GenBank/DDBJ whole genome shotgun (WGS) entry which is preliminary data.</text>
</comment>
<dbReference type="EMBL" id="CAJNOQ010005707">
    <property type="protein sequence ID" value="CAF1108775.1"/>
    <property type="molecule type" value="Genomic_DNA"/>
</dbReference>
<dbReference type="Proteomes" id="UP000682733">
    <property type="component" value="Unassembled WGS sequence"/>
</dbReference>
<dbReference type="PROSITE" id="PS50005">
    <property type="entry name" value="TPR"/>
    <property type="match status" value="1"/>
</dbReference>
<dbReference type="SUPFAM" id="SSF48452">
    <property type="entry name" value="TPR-like"/>
    <property type="match status" value="1"/>
</dbReference>
<evidence type="ECO:0000313" key="4">
    <source>
        <dbReference type="EMBL" id="CAF3583298.1"/>
    </source>
</evidence>
<dbReference type="Pfam" id="PF13424">
    <property type="entry name" value="TPR_12"/>
    <property type="match status" value="1"/>
</dbReference>